<feature type="compositionally biased region" description="Acidic residues" evidence="1">
    <location>
        <begin position="22"/>
        <end position="39"/>
    </location>
</feature>
<protein>
    <submittedName>
        <fullName evidence="2">Uncharacterized protein</fullName>
    </submittedName>
</protein>
<evidence type="ECO:0000256" key="1">
    <source>
        <dbReference type="SAM" id="MobiDB-lite"/>
    </source>
</evidence>
<reference evidence="2" key="1">
    <citation type="journal article" date="2014" name="Front. Microbiol.">
        <title>High frequency of phylogenetically diverse reductive dehalogenase-homologous genes in deep subseafloor sedimentary metagenomes.</title>
        <authorList>
            <person name="Kawai M."/>
            <person name="Futagami T."/>
            <person name="Toyoda A."/>
            <person name="Takaki Y."/>
            <person name="Nishi S."/>
            <person name="Hori S."/>
            <person name="Arai W."/>
            <person name="Tsubouchi T."/>
            <person name="Morono Y."/>
            <person name="Uchiyama I."/>
            <person name="Ito T."/>
            <person name="Fujiyama A."/>
            <person name="Inagaki F."/>
            <person name="Takami H."/>
        </authorList>
    </citation>
    <scope>NUCLEOTIDE SEQUENCE</scope>
    <source>
        <strain evidence="2">Expedition CK06-06</strain>
    </source>
</reference>
<sequence length="109" mass="12368">MVLGKNKKSKVEEEESGHPGMEEDELSEEEKELLEEEEKPEGKKTPTPTKPTKPAERYVMFNLPERTGIMDAETKEVIGEGESVVPQVLTNILERLERIENNLGSLMEE</sequence>
<dbReference type="AlphaFoldDB" id="X1DDM7"/>
<feature type="region of interest" description="Disordered" evidence="1">
    <location>
        <begin position="1"/>
        <end position="57"/>
    </location>
</feature>
<evidence type="ECO:0000313" key="2">
    <source>
        <dbReference type="EMBL" id="GAH06420.1"/>
    </source>
</evidence>
<name>X1DDM7_9ZZZZ</name>
<comment type="caution">
    <text evidence="2">The sequence shown here is derived from an EMBL/GenBank/DDBJ whole genome shotgun (WGS) entry which is preliminary data.</text>
</comment>
<dbReference type="EMBL" id="BART01035951">
    <property type="protein sequence ID" value="GAH06420.1"/>
    <property type="molecule type" value="Genomic_DNA"/>
</dbReference>
<proteinExistence type="predicted"/>
<accession>X1DDM7</accession>
<organism evidence="2">
    <name type="scientific">marine sediment metagenome</name>
    <dbReference type="NCBI Taxonomy" id="412755"/>
    <lineage>
        <taxon>unclassified sequences</taxon>
        <taxon>metagenomes</taxon>
        <taxon>ecological metagenomes</taxon>
    </lineage>
</organism>
<gene>
    <name evidence="2" type="ORF">S01H4_60832</name>
</gene>